<accession>A0AAD9JAH9</accession>
<comment type="caution">
    <text evidence="5">The sequence shown here is derived from an EMBL/GenBank/DDBJ whole genome shotgun (WGS) entry which is preliminary data.</text>
</comment>
<keyword evidence="2" id="KW-0488">Methylation</keyword>
<protein>
    <recommendedName>
        <fullName evidence="4">Prokaryotic-type class I peptide chain release factors domain-containing protein</fullName>
    </recommendedName>
</protein>
<dbReference type="Proteomes" id="UP001208570">
    <property type="component" value="Unassembled WGS sequence"/>
</dbReference>
<evidence type="ECO:0000313" key="6">
    <source>
        <dbReference type="Proteomes" id="UP001208570"/>
    </source>
</evidence>
<dbReference type="AlphaFoldDB" id="A0AAD9JAH9"/>
<name>A0AAD9JAH9_9ANNE</name>
<evidence type="ECO:0000259" key="4">
    <source>
        <dbReference type="PROSITE" id="PS00745"/>
    </source>
</evidence>
<comment type="similarity">
    <text evidence="1">Belongs to the prokaryotic/mitochondrial release factor family.</text>
</comment>
<reference evidence="5" key="1">
    <citation type="journal article" date="2023" name="Mol. Biol. Evol.">
        <title>Third-Generation Sequencing Reveals the Adaptive Role of the Epigenome in Three Deep-Sea Polychaetes.</title>
        <authorList>
            <person name="Perez M."/>
            <person name="Aroh O."/>
            <person name="Sun Y."/>
            <person name="Lan Y."/>
            <person name="Juniper S.K."/>
            <person name="Young C.R."/>
            <person name="Angers B."/>
            <person name="Qian P.Y."/>
        </authorList>
    </citation>
    <scope>NUCLEOTIDE SEQUENCE</scope>
    <source>
        <strain evidence="5">P08H-3</strain>
    </source>
</reference>
<evidence type="ECO:0000256" key="3">
    <source>
        <dbReference type="ARBA" id="ARBA00022917"/>
    </source>
</evidence>
<dbReference type="Gene3D" id="3.30.160.20">
    <property type="match status" value="1"/>
</dbReference>
<dbReference type="EMBL" id="JAODUP010000449">
    <property type="protein sequence ID" value="KAK2149506.1"/>
    <property type="molecule type" value="Genomic_DNA"/>
</dbReference>
<dbReference type="PANTHER" id="PTHR43804:SF7">
    <property type="entry name" value="LD18447P"/>
    <property type="match status" value="1"/>
</dbReference>
<evidence type="ECO:0000256" key="1">
    <source>
        <dbReference type="ARBA" id="ARBA00010835"/>
    </source>
</evidence>
<dbReference type="SMART" id="SM00937">
    <property type="entry name" value="PCRF"/>
    <property type="match status" value="1"/>
</dbReference>
<organism evidence="5 6">
    <name type="scientific">Paralvinella palmiformis</name>
    <dbReference type="NCBI Taxonomy" id="53620"/>
    <lineage>
        <taxon>Eukaryota</taxon>
        <taxon>Metazoa</taxon>
        <taxon>Spiralia</taxon>
        <taxon>Lophotrochozoa</taxon>
        <taxon>Annelida</taxon>
        <taxon>Polychaeta</taxon>
        <taxon>Sedentaria</taxon>
        <taxon>Canalipalpata</taxon>
        <taxon>Terebellida</taxon>
        <taxon>Terebelliformia</taxon>
        <taxon>Alvinellidae</taxon>
        <taxon>Paralvinella</taxon>
    </lineage>
</organism>
<dbReference type="GO" id="GO:0003747">
    <property type="term" value="F:translation release factor activity"/>
    <property type="evidence" value="ECO:0007669"/>
    <property type="project" value="InterPro"/>
</dbReference>
<dbReference type="SUPFAM" id="SSF75620">
    <property type="entry name" value="Release factor"/>
    <property type="match status" value="1"/>
</dbReference>
<evidence type="ECO:0000313" key="5">
    <source>
        <dbReference type="EMBL" id="KAK2149506.1"/>
    </source>
</evidence>
<dbReference type="InterPro" id="IPR005139">
    <property type="entry name" value="PCRF"/>
</dbReference>
<dbReference type="Gene3D" id="3.30.70.1660">
    <property type="match status" value="2"/>
</dbReference>
<dbReference type="GO" id="GO:0005737">
    <property type="term" value="C:cytoplasm"/>
    <property type="evidence" value="ECO:0007669"/>
    <property type="project" value="UniProtKB-ARBA"/>
</dbReference>
<dbReference type="FunFam" id="3.30.160.20:FF:000004">
    <property type="entry name" value="Peptide chain release factor 1"/>
    <property type="match status" value="1"/>
</dbReference>
<dbReference type="InterPro" id="IPR050057">
    <property type="entry name" value="Prokaryotic/Mito_RF"/>
</dbReference>
<evidence type="ECO:0000256" key="2">
    <source>
        <dbReference type="ARBA" id="ARBA00022481"/>
    </source>
</evidence>
<dbReference type="Pfam" id="PF00472">
    <property type="entry name" value="RF-1"/>
    <property type="match status" value="1"/>
</dbReference>
<feature type="domain" description="Prokaryotic-type class I peptide chain release factors" evidence="4">
    <location>
        <begin position="365"/>
        <end position="381"/>
    </location>
</feature>
<sequence>MDIETSSTRTLWEHYTYPKIITEIYTTASALKQRGIQDLLPPELHIFMMFIRTLGKWPTSGGRILSVMERCLCSAMYSQQCSPYGIGGIHHNTYRSSSKCHVVIKSHQHLTAPYTSIQRWYSSNSLTELSFRDEQVQAHVNSLLQRLIRLQTEVVSGRFNSDTERQNVISEITKLKPIVAAIENYQKIEQELIELKHIGEDMSEKDKKELEAMTVNDIERLSYELEIQSEEILNLLVPAEAVDSSDIILEVSAGIGGAEAFLFTKEIFDMYLNYITYKGWNYEIIDADYADNVAGGLRKASVSISGLDVYRHLKYESGVHRVQRVPKTEKQGRIHTSTVTVAILPQPREIDIKINPKDLKIDTFRSSGAGGQHVNTTDSAVRIKHIPTGIVAECQTQRSQIQNRSTAMKVLISRIYEREIEAQMAKQTATRKVQVGSAGRSEKIRTFNFKQDRVTDHRLSENMYNINEFLAGGDMLSEMISSLHLLARNEQLLELVTKTTKKK</sequence>
<dbReference type="Gene3D" id="6.10.140.1950">
    <property type="match status" value="1"/>
</dbReference>
<dbReference type="Pfam" id="PF03462">
    <property type="entry name" value="PCRF"/>
    <property type="match status" value="1"/>
</dbReference>
<dbReference type="PROSITE" id="PS00745">
    <property type="entry name" value="RF_PROK_I"/>
    <property type="match status" value="1"/>
</dbReference>
<keyword evidence="3" id="KW-0648">Protein biosynthesis</keyword>
<gene>
    <name evidence="5" type="ORF">LSH36_449g04011</name>
</gene>
<proteinExistence type="inferred from homology"/>
<dbReference type="InterPro" id="IPR000352">
    <property type="entry name" value="Pep_chain_release_fac_I"/>
</dbReference>
<dbReference type="PANTHER" id="PTHR43804">
    <property type="entry name" value="LD18447P"/>
    <property type="match status" value="1"/>
</dbReference>
<keyword evidence="6" id="KW-1185">Reference proteome</keyword>
<dbReference type="InterPro" id="IPR045853">
    <property type="entry name" value="Pep_chain_release_fac_I_sf"/>
</dbReference>